<dbReference type="Pfam" id="PF13676">
    <property type="entry name" value="TIR_2"/>
    <property type="match status" value="1"/>
</dbReference>
<accession>A0ABT2I0K4</accession>
<dbReference type="InterPro" id="IPR000157">
    <property type="entry name" value="TIR_dom"/>
</dbReference>
<evidence type="ECO:0000313" key="3">
    <source>
        <dbReference type="Proteomes" id="UP001165583"/>
    </source>
</evidence>
<organism evidence="2 3">
    <name type="scientific">Novosphingobium mangrovi</name>
    <name type="common">ex Huang et al. 2023</name>
    <dbReference type="NCBI Taxonomy" id="2976432"/>
    <lineage>
        <taxon>Bacteria</taxon>
        <taxon>Pseudomonadati</taxon>
        <taxon>Pseudomonadota</taxon>
        <taxon>Alphaproteobacteria</taxon>
        <taxon>Sphingomonadales</taxon>
        <taxon>Sphingomonadaceae</taxon>
        <taxon>Novosphingobium</taxon>
    </lineage>
</organism>
<dbReference type="InterPro" id="IPR035897">
    <property type="entry name" value="Toll_tir_struct_dom_sf"/>
</dbReference>
<proteinExistence type="predicted"/>
<dbReference type="Proteomes" id="UP001165583">
    <property type="component" value="Unassembled WGS sequence"/>
</dbReference>
<sequence length="245" mass="27480">MRPSERLKLIEAVAVELQKRWTFVEIDHYFDACQVDHRAHPHGNYGSKRVYAQSVLSSVSNNRIQTIAADLGIIQDGATVGPVEQPQNWRDTKRFRLFISHISADKLIATRLKDALAIHEIAGFVAHEDIQPTLAWQDEIERGLRTMDAMVAVHTKGFSASFWTQQEIGFALGRGVKVISFKYGEDPTGFIGKHQALPRLRRSAEEIAAEIDRLLAADPRTAGRLKEAKSAKSFASFDLDEDVPF</sequence>
<feature type="domain" description="TIR" evidence="1">
    <location>
        <begin position="98"/>
        <end position="195"/>
    </location>
</feature>
<dbReference type="EMBL" id="JANZXA010000001">
    <property type="protein sequence ID" value="MCT2398332.1"/>
    <property type="molecule type" value="Genomic_DNA"/>
</dbReference>
<dbReference type="Gene3D" id="3.40.50.10140">
    <property type="entry name" value="Toll/interleukin-1 receptor homology (TIR) domain"/>
    <property type="match status" value="1"/>
</dbReference>
<keyword evidence="2" id="KW-0675">Receptor</keyword>
<evidence type="ECO:0000259" key="1">
    <source>
        <dbReference type="Pfam" id="PF13676"/>
    </source>
</evidence>
<dbReference type="RefSeq" id="WP_260043447.1">
    <property type="nucleotide sequence ID" value="NZ_JANZXA010000001.1"/>
</dbReference>
<protein>
    <submittedName>
        <fullName evidence="2">Toll/interleukin-1 receptor domain-containing protein</fullName>
    </submittedName>
</protein>
<name>A0ABT2I0K4_9SPHN</name>
<gene>
    <name evidence="2" type="ORF">NZK81_02100</name>
</gene>
<reference evidence="2" key="1">
    <citation type="submission" date="2022-09" db="EMBL/GenBank/DDBJ databases">
        <title>Novosphingobium sp. Nov., a polycyclic aromatic hydrocarbon-degrading bacterium isolated form mangrove sediments in HongKong.</title>
        <authorList>
            <person name="Hu Z."/>
        </authorList>
    </citation>
    <scope>NUCLEOTIDE SEQUENCE</scope>
    <source>
        <strain evidence="2">HK4-1</strain>
    </source>
</reference>
<keyword evidence="3" id="KW-1185">Reference proteome</keyword>
<comment type="caution">
    <text evidence="2">The sequence shown here is derived from an EMBL/GenBank/DDBJ whole genome shotgun (WGS) entry which is preliminary data.</text>
</comment>
<evidence type="ECO:0000313" key="2">
    <source>
        <dbReference type="EMBL" id="MCT2398332.1"/>
    </source>
</evidence>
<dbReference type="SUPFAM" id="SSF52200">
    <property type="entry name" value="Toll/Interleukin receptor TIR domain"/>
    <property type="match status" value="1"/>
</dbReference>